<protein>
    <submittedName>
        <fullName evidence="1">(northern house mosquito) hypothetical protein</fullName>
    </submittedName>
</protein>
<sequence>MDDGLHLRGRLLVDLLAKCPRFHVPTWLYNVQRFVTRMEDVVGVPHQRVPVTWPLEPRREVTPLRHRSPLQGHYPGTHLGTLQPVTGRIPRLGQLVLGVGVGGSGSTNLLVHEAPVTVLVRGRVVVRHQSNQIPGISVLPPG</sequence>
<accession>A0A8D8HXM9</accession>
<dbReference type="AlphaFoldDB" id="A0A8D8HXM9"/>
<organism evidence="1">
    <name type="scientific">Culex pipiens</name>
    <name type="common">House mosquito</name>
    <dbReference type="NCBI Taxonomy" id="7175"/>
    <lineage>
        <taxon>Eukaryota</taxon>
        <taxon>Metazoa</taxon>
        <taxon>Ecdysozoa</taxon>
        <taxon>Arthropoda</taxon>
        <taxon>Hexapoda</taxon>
        <taxon>Insecta</taxon>
        <taxon>Pterygota</taxon>
        <taxon>Neoptera</taxon>
        <taxon>Endopterygota</taxon>
        <taxon>Diptera</taxon>
        <taxon>Nematocera</taxon>
        <taxon>Culicoidea</taxon>
        <taxon>Culicidae</taxon>
        <taxon>Culicinae</taxon>
        <taxon>Culicini</taxon>
        <taxon>Culex</taxon>
        <taxon>Culex</taxon>
    </lineage>
</organism>
<evidence type="ECO:0000313" key="1">
    <source>
        <dbReference type="EMBL" id="CAG6543650.1"/>
    </source>
</evidence>
<reference evidence="1" key="1">
    <citation type="submission" date="2021-05" db="EMBL/GenBank/DDBJ databases">
        <authorList>
            <person name="Alioto T."/>
            <person name="Alioto T."/>
            <person name="Gomez Garrido J."/>
        </authorList>
    </citation>
    <scope>NUCLEOTIDE SEQUENCE</scope>
</reference>
<dbReference type="EMBL" id="HBUE01228959">
    <property type="protein sequence ID" value="CAG6543650.1"/>
    <property type="molecule type" value="Transcribed_RNA"/>
</dbReference>
<name>A0A8D8HXM9_CULPI</name>
<dbReference type="EMBL" id="HBUE01335726">
    <property type="protein sequence ID" value="CAG6595776.1"/>
    <property type="molecule type" value="Transcribed_RNA"/>
</dbReference>
<proteinExistence type="predicted"/>